<feature type="compositionally biased region" description="Polar residues" evidence="1">
    <location>
        <begin position="77"/>
        <end position="88"/>
    </location>
</feature>
<organism evidence="2">
    <name type="scientific">Lygus hesperus</name>
    <name type="common">Western plant bug</name>
    <dbReference type="NCBI Taxonomy" id="30085"/>
    <lineage>
        <taxon>Eukaryota</taxon>
        <taxon>Metazoa</taxon>
        <taxon>Ecdysozoa</taxon>
        <taxon>Arthropoda</taxon>
        <taxon>Hexapoda</taxon>
        <taxon>Insecta</taxon>
        <taxon>Pterygota</taxon>
        <taxon>Neoptera</taxon>
        <taxon>Paraneoptera</taxon>
        <taxon>Hemiptera</taxon>
        <taxon>Heteroptera</taxon>
        <taxon>Panheteroptera</taxon>
        <taxon>Cimicomorpha</taxon>
        <taxon>Miridae</taxon>
        <taxon>Mirini</taxon>
        <taxon>Lygus</taxon>
    </lineage>
</organism>
<evidence type="ECO:0000313" key="2">
    <source>
        <dbReference type="EMBL" id="JAG30669.1"/>
    </source>
</evidence>
<evidence type="ECO:0000256" key="1">
    <source>
        <dbReference type="SAM" id="MobiDB-lite"/>
    </source>
</evidence>
<feature type="compositionally biased region" description="Polar residues" evidence="1">
    <location>
        <begin position="1"/>
        <end position="29"/>
    </location>
</feature>
<accession>A0A0A9YER9</accession>
<reference evidence="2" key="1">
    <citation type="journal article" date="2014" name="PLoS ONE">
        <title>Transcriptome-Based Identification of ABC Transporters in the Western Tarnished Plant Bug Lygus hesperus.</title>
        <authorList>
            <person name="Hull J.J."/>
            <person name="Chaney K."/>
            <person name="Geib S.M."/>
            <person name="Fabrick J.A."/>
            <person name="Brent C.S."/>
            <person name="Walsh D."/>
            <person name="Lavine L.C."/>
        </authorList>
    </citation>
    <scope>NUCLEOTIDE SEQUENCE</scope>
</reference>
<reference evidence="3" key="3">
    <citation type="journal article" date="2016" name="Gigascience">
        <title>De novo construction of an expanded transcriptome assembly for the western tarnished plant bug, Lygus hesperus.</title>
        <authorList>
            <person name="Tassone E.E."/>
            <person name="Geib S.M."/>
            <person name="Hall B."/>
            <person name="Fabrick J.A."/>
            <person name="Brent C.S."/>
            <person name="Hull J.J."/>
        </authorList>
    </citation>
    <scope>NUCLEOTIDE SEQUENCE</scope>
</reference>
<dbReference type="EMBL" id="GDHC01018669">
    <property type="protein sequence ID" value="JAP99959.1"/>
    <property type="molecule type" value="Transcribed_RNA"/>
</dbReference>
<proteinExistence type="predicted"/>
<feature type="compositionally biased region" description="Basic and acidic residues" evidence="1">
    <location>
        <begin position="89"/>
        <end position="106"/>
    </location>
</feature>
<evidence type="ECO:0000313" key="3">
    <source>
        <dbReference type="EMBL" id="JAP99959.1"/>
    </source>
</evidence>
<dbReference type="EMBL" id="GBHO01012935">
    <property type="protein sequence ID" value="JAG30669.1"/>
    <property type="molecule type" value="Transcribed_RNA"/>
</dbReference>
<name>A0A0A9YER9_LYGHE</name>
<dbReference type="AlphaFoldDB" id="A0A0A9YER9"/>
<sequence>QQQQQQSHALPYNGSNTSSYTGDYNQNTRPVYARQALYNNDNYDNNNDYSYRTSNSSGRRYENEPQQNNVRYDKQAGLSNAQQTWRESTSYKRDRVDREGNEDVRYSNRNNNHNNQPGRQSHDSSSSRRHKKDTNDYNNEDGDREH</sequence>
<feature type="non-terminal residue" evidence="2">
    <location>
        <position position="1"/>
    </location>
</feature>
<feature type="compositionally biased region" description="Low complexity" evidence="1">
    <location>
        <begin position="38"/>
        <end position="57"/>
    </location>
</feature>
<gene>
    <name evidence="2" type="ORF">CM83_52888</name>
    <name evidence="3" type="ORF">g.96692</name>
</gene>
<protein>
    <submittedName>
        <fullName evidence="2">Uncharacterized protein</fullName>
    </submittedName>
</protein>
<reference evidence="2" key="2">
    <citation type="submission" date="2014-07" db="EMBL/GenBank/DDBJ databases">
        <authorList>
            <person name="Hull J."/>
        </authorList>
    </citation>
    <scope>NUCLEOTIDE SEQUENCE</scope>
</reference>
<feature type="region of interest" description="Disordered" evidence="1">
    <location>
        <begin position="1"/>
        <end position="146"/>
    </location>
</feature>